<sequence length="215" mass="23897">MGRPKQEAGSNKNKSLWTAEEDKILMEYVKSHGKGRWNSIAKRTGLKRCGKSCRLRWMNYLCPTVNRDGFTPQEEDLIVRLHNLLGNRWALIAKRVPGRTDNQVKNYWNTHLRKKIGGARENKTGVPMSCMSSGSSIEAFPPAVSTTPSVVLADGEPKGPSDGMESGESSSGAVVAFGPTKDDPCCRPNFWDFEDDLGEFNVVELLGEDLSWLYS</sequence>
<accession>A0ACB9S8S0</accession>
<keyword evidence="2" id="KW-1185">Reference proteome</keyword>
<protein>
    <submittedName>
        <fullName evidence="1">Uncharacterized protein</fullName>
    </submittedName>
</protein>
<dbReference type="Proteomes" id="UP001057402">
    <property type="component" value="Chromosome 1"/>
</dbReference>
<reference evidence="2" key="1">
    <citation type="journal article" date="2023" name="Front. Plant Sci.">
        <title>Chromosomal-level genome assembly of Melastoma candidum provides insights into trichome evolution.</title>
        <authorList>
            <person name="Zhong Y."/>
            <person name="Wu W."/>
            <person name="Sun C."/>
            <person name="Zou P."/>
            <person name="Liu Y."/>
            <person name="Dai S."/>
            <person name="Zhou R."/>
        </authorList>
    </citation>
    <scope>NUCLEOTIDE SEQUENCE [LARGE SCALE GENOMIC DNA]</scope>
</reference>
<proteinExistence type="predicted"/>
<gene>
    <name evidence="1" type="ORF">MLD38_000156</name>
</gene>
<dbReference type="EMBL" id="CM042880">
    <property type="protein sequence ID" value="KAI4387750.1"/>
    <property type="molecule type" value="Genomic_DNA"/>
</dbReference>
<comment type="caution">
    <text evidence="1">The sequence shown here is derived from an EMBL/GenBank/DDBJ whole genome shotgun (WGS) entry which is preliminary data.</text>
</comment>
<evidence type="ECO:0000313" key="1">
    <source>
        <dbReference type="EMBL" id="KAI4387750.1"/>
    </source>
</evidence>
<organism evidence="1 2">
    <name type="scientific">Melastoma candidum</name>
    <dbReference type="NCBI Taxonomy" id="119954"/>
    <lineage>
        <taxon>Eukaryota</taxon>
        <taxon>Viridiplantae</taxon>
        <taxon>Streptophyta</taxon>
        <taxon>Embryophyta</taxon>
        <taxon>Tracheophyta</taxon>
        <taxon>Spermatophyta</taxon>
        <taxon>Magnoliopsida</taxon>
        <taxon>eudicotyledons</taxon>
        <taxon>Gunneridae</taxon>
        <taxon>Pentapetalae</taxon>
        <taxon>rosids</taxon>
        <taxon>malvids</taxon>
        <taxon>Myrtales</taxon>
        <taxon>Melastomataceae</taxon>
        <taxon>Melastomatoideae</taxon>
        <taxon>Melastomateae</taxon>
        <taxon>Melastoma</taxon>
    </lineage>
</organism>
<name>A0ACB9S8S0_9MYRT</name>
<evidence type="ECO:0000313" key="2">
    <source>
        <dbReference type="Proteomes" id="UP001057402"/>
    </source>
</evidence>